<dbReference type="InterPro" id="IPR019587">
    <property type="entry name" value="Polyketide_cyclase/dehydratase"/>
</dbReference>
<dbReference type="SUPFAM" id="SSF55961">
    <property type="entry name" value="Bet v1-like"/>
    <property type="match status" value="1"/>
</dbReference>
<dbReference type="RefSeq" id="WP_301129914.1">
    <property type="nucleotide sequence ID" value="NZ_JAUHPV010000009.1"/>
</dbReference>
<reference evidence="1" key="1">
    <citation type="submission" date="2023-06" db="EMBL/GenBank/DDBJ databases">
        <title>SYSU T00b26.</title>
        <authorList>
            <person name="Gao L."/>
            <person name="Fang B.-Z."/>
            <person name="Li W.-J."/>
        </authorList>
    </citation>
    <scope>NUCLEOTIDE SEQUENCE</scope>
    <source>
        <strain evidence="1">SYSU T00b26</strain>
    </source>
</reference>
<protein>
    <submittedName>
        <fullName evidence="1">SRPBCC family protein</fullName>
    </submittedName>
</protein>
<organism evidence="1 2">
    <name type="scientific">Demequina zhanjiangensis</name>
    <dbReference type="NCBI Taxonomy" id="3051659"/>
    <lineage>
        <taxon>Bacteria</taxon>
        <taxon>Bacillati</taxon>
        <taxon>Actinomycetota</taxon>
        <taxon>Actinomycetes</taxon>
        <taxon>Micrococcales</taxon>
        <taxon>Demequinaceae</taxon>
        <taxon>Demequina</taxon>
    </lineage>
</organism>
<keyword evidence="2" id="KW-1185">Reference proteome</keyword>
<dbReference type="Proteomes" id="UP001172738">
    <property type="component" value="Unassembled WGS sequence"/>
</dbReference>
<dbReference type="Gene3D" id="3.30.530.20">
    <property type="match status" value="1"/>
</dbReference>
<accession>A0ABT8G461</accession>
<evidence type="ECO:0000313" key="2">
    <source>
        <dbReference type="Proteomes" id="UP001172738"/>
    </source>
</evidence>
<comment type="caution">
    <text evidence="1">The sequence shown here is derived from an EMBL/GenBank/DDBJ whole genome shotgun (WGS) entry which is preliminary data.</text>
</comment>
<dbReference type="InterPro" id="IPR023393">
    <property type="entry name" value="START-like_dom_sf"/>
</dbReference>
<name>A0ABT8G461_9MICO</name>
<proteinExistence type="predicted"/>
<sequence>MTKDEWSVDVSVDIEAPADTVWAIITDLDGASEVMSGILKVERLGGPNGYEVGTRWRETRKMFGKEATEDMEVASVDAPRSTTVVAHSHGADYVSGFTVEPLASGTRLTMRFTGSPSADASGFSRFMAKLTAPLGASATRKAMQTDLNEIKSAAESRAAI</sequence>
<dbReference type="Pfam" id="PF10604">
    <property type="entry name" value="Polyketide_cyc2"/>
    <property type="match status" value="1"/>
</dbReference>
<gene>
    <name evidence="1" type="ORF">QQX04_13090</name>
</gene>
<evidence type="ECO:0000313" key="1">
    <source>
        <dbReference type="EMBL" id="MDN4473930.1"/>
    </source>
</evidence>
<dbReference type="EMBL" id="JAUHPV010000009">
    <property type="protein sequence ID" value="MDN4473930.1"/>
    <property type="molecule type" value="Genomic_DNA"/>
</dbReference>